<proteinExistence type="predicted"/>
<dbReference type="InterPro" id="IPR019775">
    <property type="entry name" value="WD40_repeat_CS"/>
</dbReference>
<evidence type="ECO:0000313" key="5">
    <source>
        <dbReference type="EMBL" id="KAJ4128983.1"/>
    </source>
</evidence>
<dbReference type="EMBL" id="JAOQBH010000011">
    <property type="protein sequence ID" value="KAJ4128983.1"/>
    <property type="molecule type" value="Genomic_DNA"/>
</dbReference>
<dbReference type="InterPro" id="IPR056884">
    <property type="entry name" value="NPHP3-like_N"/>
</dbReference>
<accession>A0ABQ8R7Y9</accession>
<keyword evidence="2" id="KW-0677">Repeat</keyword>
<dbReference type="PANTHER" id="PTHR10039">
    <property type="entry name" value="AMELOGENIN"/>
    <property type="match status" value="1"/>
</dbReference>
<dbReference type="InterPro" id="IPR015943">
    <property type="entry name" value="WD40/YVTN_repeat-like_dom_sf"/>
</dbReference>
<evidence type="ECO:0000256" key="3">
    <source>
        <dbReference type="PROSITE-ProRule" id="PRU00221"/>
    </source>
</evidence>
<sequence length="931" mass="105195">MRNRLQSLLSAAVEQEKHLSDMVNLHRSHYAWQRKDRDKEKDDNCLRDLYITNSQHVKASLLSDKGGLVHESFSWVTQHPKYTEWLGNEEAGRLLWIRGDAGKGKAMLLCGIIEELEVFLPRAVFYFFCQASEPTLRSATNVLRGLIWSLVRTRPSLISYVREDYDQTGANLFRDDNAWQSLSRIFTKILQDSIAEDCVFIIDALDECTEGMHKLIGLVSKLSMECRPKWIVSSRNWSTIERQLQDASTDVQLSLELNTDAITDAVQKFIDIKTRELALKQGYNETLRAEIHEYLVANAENMFLWVALVCTELEKSDVPFYCALEVAKSFPAGLEELYERMITVVEGSRSRTFCKAVLAVVTLAFRPVKMSELGILDKRLEAVSQSAEALSHIVSSCGSMLAVQGDTTVHIVHQQARDYLMKSSIVFPEDISQHHADMVINSMEILQKALRRNIYKLDDSTALIDEISTPSPDPLEVVKYSCIYWFDHLDAGNSADAKQIEWVHNLLVTFFTNKCLYWFEAMSLLGRVTEAIKALQKLKDIINAPEDLVDLIDDALRWALMHRSLMDIALLQLYDSALLFSPQHSLMTKHFAKEASSSFELVRSGFQDWDSCLQTIAGFAFNRPWLEFSPDRTKLATISEDAKRVLIVDASTGDQDLSFSTETKYKTLTVSYHPGGKHLATLSAGREIQIWDIDTQTCIRFFTSRRGEEEFEWLMWGIDHKNRLPFSPDGNLLAIFGTGETVDVWDVWGQAGLGRSETPVLIVIRAFEDYTAFRIDVWDSASQDFLSSPLDGFPQAVEVSCDDTTLAVATVSGINIVSWDPTLAIKNAVDDETIGKVHDLTWSLDGTSLAIATEHGITLWDLARNLEIARLSGHTSHVSTLRYGKDNQLASIGFRDHTLKIWNVNSELGHTKQALNNPPTALDQMDDYLAT</sequence>
<dbReference type="Pfam" id="PF00400">
    <property type="entry name" value="WD40"/>
    <property type="match status" value="1"/>
</dbReference>
<protein>
    <recommendedName>
        <fullName evidence="4">NACHT domain-containing protein</fullName>
    </recommendedName>
</protein>
<feature type="repeat" description="WD" evidence="3">
    <location>
        <begin position="669"/>
        <end position="701"/>
    </location>
</feature>
<evidence type="ECO:0000256" key="2">
    <source>
        <dbReference type="ARBA" id="ARBA00022737"/>
    </source>
</evidence>
<evidence type="ECO:0000256" key="1">
    <source>
        <dbReference type="ARBA" id="ARBA00022574"/>
    </source>
</evidence>
<reference evidence="5" key="1">
    <citation type="submission" date="2022-09" db="EMBL/GenBank/DDBJ databases">
        <title>Fusarium specimens isolated from Avocado Roots.</title>
        <authorList>
            <person name="Stajich J."/>
            <person name="Roper C."/>
            <person name="Heimlech-Rivalta G."/>
        </authorList>
    </citation>
    <scope>NUCLEOTIDE SEQUENCE</scope>
    <source>
        <strain evidence="5">CF00095</strain>
    </source>
</reference>
<dbReference type="SMART" id="SM00320">
    <property type="entry name" value="WD40"/>
    <property type="match status" value="3"/>
</dbReference>
<name>A0ABQ8R7Y9_FUSEQ</name>
<dbReference type="SUPFAM" id="SSF101908">
    <property type="entry name" value="Putative isomerase YbhE"/>
    <property type="match status" value="1"/>
</dbReference>
<dbReference type="InterPro" id="IPR007111">
    <property type="entry name" value="NACHT_NTPase"/>
</dbReference>
<dbReference type="PROSITE" id="PS50082">
    <property type="entry name" value="WD_REPEATS_2"/>
    <property type="match status" value="2"/>
</dbReference>
<dbReference type="InterPro" id="IPR054471">
    <property type="entry name" value="GPIID_WHD"/>
</dbReference>
<gene>
    <name evidence="5" type="ORF">NW768_007509</name>
</gene>
<evidence type="ECO:0000313" key="6">
    <source>
        <dbReference type="Proteomes" id="UP001152024"/>
    </source>
</evidence>
<feature type="domain" description="NACHT" evidence="4">
    <location>
        <begin position="93"/>
        <end position="310"/>
    </location>
</feature>
<dbReference type="InterPro" id="IPR001680">
    <property type="entry name" value="WD40_rpt"/>
</dbReference>
<feature type="repeat" description="WD" evidence="3">
    <location>
        <begin position="871"/>
        <end position="906"/>
    </location>
</feature>
<dbReference type="PANTHER" id="PTHR10039:SF14">
    <property type="entry name" value="NACHT DOMAIN-CONTAINING PROTEIN"/>
    <property type="match status" value="1"/>
</dbReference>
<dbReference type="PROSITE" id="PS50294">
    <property type="entry name" value="WD_REPEATS_REGION"/>
    <property type="match status" value="1"/>
</dbReference>
<dbReference type="Pfam" id="PF22939">
    <property type="entry name" value="WHD_GPIID"/>
    <property type="match status" value="1"/>
</dbReference>
<evidence type="ECO:0000259" key="4">
    <source>
        <dbReference type="PROSITE" id="PS50837"/>
    </source>
</evidence>
<dbReference type="Proteomes" id="UP001152024">
    <property type="component" value="Unassembled WGS sequence"/>
</dbReference>
<keyword evidence="6" id="KW-1185">Reference proteome</keyword>
<dbReference type="Pfam" id="PF24883">
    <property type="entry name" value="NPHP3_N"/>
    <property type="match status" value="1"/>
</dbReference>
<organism evidence="5 6">
    <name type="scientific">Fusarium equiseti</name>
    <name type="common">Fusarium scirpi</name>
    <dbReference type="NCBI Taxonomy" id="61235"/>
    <lineage>
        <taxon>Eukaryota</taxon>
        <taxon>Fungi</taxon>
        <taxon>Dikarya</taxon>
        <taxon>Ascomycota</taxon>
        <taxon>Pezizomycotina</taxon>
        <taxon>Sordariomycetes</taxon>
        <taxon>Hypocreomycetidae</taxon>
        <taxon>Hypocreales</taxon>
        <taxon>Nectriaceae</taxon>
        <taxon>Fusarium</taxon>
        <taxon>Fusarium incarnatum-equiseti species complex</taxon>
    </lineage>
</organism>
<dbReference type="PROSITE" id="PS50837">
    <property type="entry name" value="NACHT"/>
    <property type="match status" value="1"/>
</dbReference>
<dbReference type="PROSITE" id="PS00678">
    <property type="entry name" value="WD_REPEATS_1"/>
    <property type="match status" value="1"/>
</dbReference>
<dbReference type="Gene3D" id="2.130.10.10">
    <property type="entry name" value="YVTN repeat-like/Quinoprotein amine dehydrogenase"/>
    <property type="match status" value="2"/>
</dbReference>
<comment type="caution">
    <text evidence="5">The sequence shown here is derived from an EMBL/GenBank/DDBJ whole genome shotgun (WGS) entry which is preliminary data.</text>
</comment>
<keyword evidence="1 3" id="KW-0853">WD repeat</keyword>